<dbReference type="SMART" id="SM00448">
    <property type="entry name" value="REC"/>
    <property type="match status" value="1"/>
</dbReference>
<dbReference type="EMBL" id="FWZU01000004">
    <property type="protein sequence ID" value="SMF29191.1"/>
    <property type="molecule type" value="Genomic_DNA"/>
</dbReference>
<name>A0A1X7E8N5_9BACT</name>
<dbReference type="Gene3D" id="3.40.50.2300">
    <property type="match status" value="1"/>
</dbReference>
<dbReference type="PANTHER" id="PTHR45228:SF5">
    <property type="entry name" value="CYCLIC DI-GMP PHOSPHODIESTERASE VC_1348-RELATED"/>
    <property type="match status" value="1"/>
</dbReference>
<dbReference type="InterPro" id="IPR001789">
    <property type="entry name" value="Sig_transdc_resp-reg_receiver"/>
</dbReference>
<feature type="domain" description="Response regulatory" evidence="2">
    <location>
        <begin position="8"/>
        <end position="124"/>
    </location>
</feature>
<evidence type="ECO:0000313" key="5">
    <source>
        <dbReference type="Proteomes" id="UP000192906"/>
    </source>
</evidence>
<dbReference type="Pfam" id="PF13487">
    <property type="entry name" value="HD_5"/>
    <property type="match status" value="1"/>
</dbReference>
<feature type="modified residue" description="4-aspartylphosphate" evidence="1">
    <location>
        <position position="57"/>
    </location>
</feature>
<dbReference type="RefSeq" id="WP_085103185.1">
    <property type="nucleotide sequence ID" value="NZ_FWZU01000004.1"/>
</dbReference>
<protein>
    <submittedName>
        <fullName evidence="4">Response regulator receiver modulated metal dependent phosphohydrolase</fullName>
    </submittedName>
</protein>
<evidence type="ECO:0000259" key="3">
    <source>
        <dbReference type="PROSITE" id="PS51832"/>
    </source>
</evidence>
<evidence type="ECO:0000259" key="2">
    <source>
        <dbReference type="PROSITE" id="PS50110"/>
    </source>
</evidence>
<dbReference type="InterPro" id="IPR037522">
    <property type="entry name" value="HD_GYP_dom"/>
</dbReference>
<keyword evidence="4" id="KW-0378">Hydrolase</keyword>
<dbReference type="InterPro" id="IPR011006">
    <property type="entry name" value="CheY-like_superfamily"/>
</dbReference>
<dbReference type="CDD" id="cd19920">
    <property type="entry name" value="REC_PA4781-like"/>
    <property type="match status" value="1"/>
</dbReference>
<dbReference type="PROSITE" id="PS51832">
    <property type="entry name" value="HD_GYP"/>
    <property type="match status" value="1"/>
</dbReference>
<dbReference type="GO" id="GO:0016787">
    <property type="term" value="F:hydrolase activity"/>
    <property type="evidence" value="ECO:0007669"/>
    <property type="project" value="UniProtKB-KW"/>
</dbReference>
<proteinExistence type="predicted"/>
<keyword evidence="1" id="KW-0597">Phosphoprotein</keyword>
<evidence type="ECO:0000256" key="1">
    <source>
        <dbReference type="PROSITE-ProRule" id="PRU00169"/>
    </source>
</evidence>
<dbReference type="STRING" id="1519643.SAMN06295933_2772"/>
<dbReference type="Gene3D" id="1.10.3210.10">
    <property type="entry name" value="Hypothetical protein af1432"/>
    <property type="match status" value="1"/>
</dbReference>
<dbReference type="SUPFAM" id="SSF52172">
    <property type="entry name" value="CheY-like"/>
    <property type="match status" value="1"/>
</dbReference>
<feature type="domain" description="HD-GYP" evidence="3">
    <location>
        <begin position="144"/>
        <end position="341"/>
    </location>
</feature>
<dbReference type="CDD" id="cd00077">
    <property type="entry name" value="HDc"/>
    <property type="match status" value="1"/>
</dbReference>
<dbReference type="Pfam" id="PF00072">
    <property type="entry name" value="Response_reg"/>
    <property type="match status" value="1"/>
</dbReference>
<gene>
    <name evidence="4" type="ORF">SAMN06295933_2772</name>
</gene>
<dbReference type="PROSITE" id="PS50110">
    <property type="entry name" value="RESPONSE_REGULATORY"/>
    <property type="match status" value="1"/>
</dbReference>
<accession>A0A1X7E8N5</accession>
<reference evidence="5" key="1">
    <citation type="submission" date="2017-04" db="EMBL/GenBank/DDBJ databases">
        <authorList>
            <person name="Varghese N."/>
            <person name="Submissions S."/>
        </authorList>
    </citation>
    <scope>NUCLEOTIDE SEQUENCE [LARGE SCALE GENOMIC DNA]</scope>
    <source>
        <strain evidence="5">K3S</strain>
    </source>
</reference>
<organism evidence="4 5">
    <name type="scientific">Desulfovibrio gilichinskyi</name>
    <dbReference type="NCBI Taxonomy" id="1519643"/>
    <lineage>
        <taxon>Bacteria</taxon>
        <taxon>Pseudomonadati</taxon>
        <taxon>Thermodesulfobacteriota</taxon>
        <taxon>Desulfovibrionia</taxon>
        <taxon>Desulfovibrionales</taxon>
        <taxon>Desulfovibrionaceae</taxon>
        <taxon>Desulfovibrio</taxon>
    </lineage>
</organism>
<dbReference type="PANTHER" id="PTHR45228">
    <property type="entry name" value="CYCLIC DI-GMP PHOSPHODIESTERASE TM_0186-RELATED"/>
    <property type="match status" value="1"/>
</dbReference>
<evidence type="ECO:0000313" key="4">
    <source>
        <dbReference type="EMBL" id="SMF29191.1"/>
    </source>
</evidence>
<dbReference type="OrthoDB" id="9769359at2"/>
<dbReference type="GO" id="GO:0000160">
    <property type="term" value="P:phosphorelay signal transduction system"/>
    <property type="evidence" value="ECO:0007669"/>
    <property type="project" value="InterPro"/>
</dbReference>
<keyword evidence="5" id="KW-1185">Reference proteome</keyword>
<dbReference type="Proteomes" id="UP000192906">
    <property type="component" value="Unassembled WGS sequence"/>
</dbReference>
<dbReference type="InterPro" id="IPR052020">
    <property type="entry name" value="Cyclic_di-GMP/3'3'-cGAMP_PDE"/>
</dbReference>
<sequence length="347" mass="38672">MTEYIPQTVLVVDDIASNIETLVTILKNDYRVKVAINGKKALEVVNSSEPPDIILLDVMMPEMDGYEVCRRIKSQIKTKNIPVIFVTAKNDGGDETLGFELGAVDYITKPIHPLVVKARIKTHLALLNHNLLLERQVAERTKDLYSTRLEVIRRLGIAAEFKDNETGQHILRMSKYSHTIAKGFGFSNSEADILLNAAPMHDVGKIGIPDSILLKPGKLTSDEWEIMKTHTLIGGKIIGVHDNALLRAARTVALTHHEKWNGQGYPEGLCGENIPIEGRIVAVADVFDALTSNRPYKEAWPVEQAFDLLLNEQGKHFDPKLIDIFFANIGQILSIKEQHTAEETSLT</sequence>
<dbReference type="SMART" id="SM00471">
    <property type="entry name" value="HDc"/>
    <property type="match status" value="1"/>
</dbReference>
<dbReference type="AlphaFoldDB" id="A0A1X7E8N5"/>
<dbReference type="SUPFAM" id="SSF109604">
    <property type="entry name" value="HD-domain/PDEase-like"/>
    <property type="match status" value="1"/>
</dbReference>
<dbReference type="InterPro" id="IPR003607">
    <property type="entry name" value="HD/PDEase_dom"/>
</dbReference>